<evidence type="ECO:0000259" key="4">
    <source>
        <dbReference type="Pfam" id="PF01229"/>
    </source>
</evidence>
<evidence type="ECO:0000313" key="5">
    <source>
        <dbReference type="EMBL" id="SVB22846.1"/>
    </source>
</evidence>
<dbReference type="InterPro" id="IPR051923">
    <property type="entry name" value="Glycosyl_Hydrolase_39"/>
</dbReference>
<keyword evidence="2" id="KW-0378">Hydrolase</keyword>
<dbReference type="Gene3D" id="3.20.20.80">
    <property type="entry name" value="Glycosidases"/>
    <property type="match status" value="1"/>
</dbReference>
<evidence type="ECO:0000256" key="1">
    <source>
        <dbReference type="ARBA" id="ARBA00008875"/>
    </source>
</evidence>
<dbReference type="AlphaFoldDB" id="A0A382C9T6"/>
<comment type="similarity">
    <text evidence="1">Belongs to the glycosyl hydrolase 39 family.</text>
</comment>
<reference evidence="5" key="1">
    <citation type="submission" date="2018-05" db="EMBL/GenBank/DDBJ databases">
        <authorList>
            <person name="Lanie J.A."/>
            <person name="Ng W.-L."/>
            <person name="Kazmierczak K.M."/>
            <person name="Andrzejewski T.M."/>
            <person name="Davidsen T.M."/>
            <person name="Wayne K.J."/>
            <person name="Tettelin H."/>
            <person name="Glass J.I."/>
            <person name="Rusch D."/>
            <person name="Podicherti R."/>
            <person name="Tsui H.-C.T."/>
            <person name="Winkler M.E."/>
        </authorList>
    </citation>
    <scope>NUCLEOTIDE SEQUENCE</scope>
</reference>
<evidence type="ECO:0000256" key="3">
    <source>
        <dbReference type="ARBA" id="ARBA00023295"/>
    </source>
</evidence>
<dbReference type="Pfam" id="PF01229">
    <property type="entry name" value="Glyco_hydro_39"/>
    <property type="match status" value="2"/>
</dbReference>
<dbReference type="PROSITE" id="PS51257">
    <property type="entry name" value="PROKAR_LIPOPROTEIN"/>
    <property type="match status" value="1"/>
</dbReference>
<protein>
    <recommendedName>
        <fullName evidence="4">Glycosyl hydrolases family 39 N-terminal catalytic domain-containing protein</fullName>
    </recommendedName>
</protein>
<dbReference type="InterPro" id="IPR049166">
    <property type="entry name" value="GH39_cat"/>
</dbReference>
<feature type="domain" description="Glycosyl hydrolases family 39 N-terminal catalytic" evidence="4">
    <location>
        <begin position="234"/>
        <end position="312"/>
    </location>
</feature>
<evidence type="ECO:0000256" key="2">
    <source>
        <dbReference type="ARBA" id="ARBA00022801"/>
    </source>
</evidence>
<name>A0A382C9T6_9ZZZZ</name>
<organism evidence="5">
    <name type="scientific">marine metagenome</name>
    <dbReference type="NCBI Taxonomy" id="408172"/>
    <lineage>
        <taxon>unclassified sequences</taxon>
        <taxon>metagenomes</taxon>
        <taxon>ecological metagenomes</taxon>
    </lineage>
</organism>
<dbReference type="PANTHER" id="PTHR12631">
    <property type="entry name" value="ALPHA-L-IDURONIDASE"/>
    <property type="match status" value="1"/>
</dbReference>
<feature type="domain" description="Glycosyl hydrolases family 39 N-terminal catalytic" evidence="4">
    <location>
        <begin position="101"/>
        <end position="199"/>
    </location>
</feature>
<keyword evidence="3" id="KW-0326">Glycosidase</keyword>
<proteinExistence type="inferred from homology"/>
<sequence>MKEFSIFNLRFLIFNILLAISLLTGCKARSDTPPPPAHLLGHLPASAKEQTLVLYPEVTGNLMPDLTGVCYVPFGHTDLVREIDPGLMLFDQIFDLVIPVTRDAKGRIQQDLSALDGYLEGVTGSGARPLISLDFTPTVLSSLPHLENSIRRSVPPVSYEDWEQLVYEVVRYVVREKQVDAAYWSVWNEPDLGMFWNVEHSPYTNRAAIARGSDLWTPFRMRTGAAGQFNELGRMVEYMRLYEATVRGVRRADPTARVGGPNTSSFRERWIAVFLNQCAERGLPVDFVAWHYPGYPEEMRANMAWLQETSAKAGIETPAVVITEWNADHGNGWDSWTETLESLDIIEGMASSGVEAAFYYTVGRLILTDTHTISPLGTAFQNLSMLQGRQIKCETTAGSGALATQDADGVIRAFLWSQAADPERISILPGIGADLGSFTSYSLNIYRENAPLMTYTGVLEQDGVVSATLPGGGRRMVTVVFHTGRQMP</sequence>
<dbReference type="GO" id="GO:0004553">
    <property type="term" value="F:hydrolase activity, hydrolyzing O-glycosyl compounds"/>
    <property type="evidence" value="ECO:0007669"/>
    <property type="project" value="TreeGrafter"/>
</dbReference>
<dbReference type="PANTHER" id="PTHR12631:SF10">
    <property type="entry name" value="BETA-XYLOSIDASE-LIKE PROTEIN-RELATED"/>
    <property type="match status" value="1"/>
</dbReference>
<dbReference type="EMBL" id="UINC01033484">
    <property type="protein sequence ID" value="SVB22846.1"/>
    <property type="molecule type" value="Genomic_DNA"/>
</dbReference>
<accession>A0A382C9T6</accession>
<dbReference type="SUPFAM" id="SSF51445">
    <property type="entry name" value="(Trans)glycosidases"/>
    <property type="match status" value="1"/>
</dbReference>
<gene>
    <name evidence="5" type="ORF">METZ01_LOCUS175700</name>
</gene>
<dbReference type="InterPro" id="IPR017853">
    <property type="entry name" value="GH"/>
</dbReference>